<evidence type="ECO:0000256" key="7">
    <source>
        <dbReference type="SAM" id="SignalP"/>
    </source>
</evidence>
<evidence type="ECO:0000259" key="8">
    <source>
        <dbReference type="Pfam" id="PF13886"/>
    </source>
</evidence>
<dbReference type="PANTHER" id="PTHR15937">
    <property type="entry name" value="TRANSMEMBRANE 7 SUPERFAMILY MEMBER 3"/>
    <property type="match status" value="1"/>
</dbReference>
<feature type="transmembrane region" description="Helical" evidence="6">
    <location>
        <begin position="398"/>
        <end position="414"/>
    </location>
</feature>
<evidence type="ECO:0000313" key="9">
    <source>
        <dbReference type="EMBL" id="JAT90733.1"/>
    </source>
</evidence>
<keyword evidence="7" id="KW-0732">Signal</keyword>
<gene>
    <name evidence="9" type="ORF">g.8626</name>
</gene>
<evidence type="ECO:0000256" key="1">
    <source>
        <dbReference type="ARBA" id="ARBA00004141"/>
    </source>
</evidence>
<evidence type="ECO:0000256" key="6">
    <source>
        <dbReference type="SAM" id="Phobius"/>
    </source>
</evidence>
<organism evidence="9">
    <name type="scientific">Pectinophora gossypiella</name>
    <name type="common">Cotton pink bollworm</name>
    <name type="synonym">Depressaria gossypiella</name>
    <dbReference type="NCBI Taxonomy" id="13191"/>
    <lineage>
        <taxon>Eukaryota</taxon>
        <taxon>Metazoa</taxon>
        <taxon>Ecdysozoa</taxon>
        <taxon>Arthropoda</taxon>
        <taxon>Hexapoda</taxon>
        <taxon>Insecta</taxon>
        <taxon>Pterygota</taxon>
        <taxon>Neoptera</taxon>
        <taxon>Endopterygota</taxon>
        <taxon>Lepidoptera</taxon>
        <taxon>Glossata</taxon>
        <taxon>Ditrysia</taxon>
        <taxon>Gelechioidea</taxon>
        <taxon>Gelechiidae</taxon>
        <taxon>Apatetrinae</taxon>
        <taxon>Pectinophora</taxon>
    </lineage>
</organism>
<evidence type="ECO:0000256" key="5">
    <source>
        <dbReference type="SAM" id="MobiDB-lite"/>
    </source>
</evidence>
<feature type="region of interest" description="Disordered" evidence="5">
    <location>
        <begin position="502"/>
        <end position="553"/>
    </location>
</feature>
<dbReference type="EMBL" id="GDQN01000321">
    <property type="protein sequence ID" value="JAT90733.1"/>
    <property type="molecule type" value="Transcribed_RNA"/>
</dbReference>
<dbReference type="Pfam" id="PF25992">
    <property type="entry name" value="Ig_TM7SF3_N"/>
    <property type="match status" value="1"/>
</dbReference>
<feature type="chain" id="PRO_5009115582" description="TM7S3/TM198-like domain-containing protein" evidence="7">
    <location>
        <begin position="26"/>
        <end position="553"/>
    </location>
</feature>
<keyword evidence="3 6" id="KW-1133">Transmembrane helix</keyword>
<evidence type="ECO:0000256" key="4">
    <source>
        <dbReference type="ARBA" id="ARBA00023136"/>
    </source>
</evidence>
<keyword evidence="2 6" id="KW-0812">Transmembrane</keyword>
<proteinExistence type="predicted"/>
<dbReference type="GO" id="GO:0043069">
    <property type="term" value="P:negative regulation of programmed cell death"/>
    <property type="evidence" value="ECO:0007669"/>
    <property type="project" value="TreeGrafter"/>
</dbReference>
<dbReference type="PANTHER" id="PTHR15937:SF3">
    <property type="entry name" value="TRANSMEMBRANE 7 SUPERFAMILY MEMBER 3"/>
    <property type="match status" value="1"/>
</dbReference>
<protein>
    <recommendedName>
        <fullName evidence="8">TM7S3/TM198-like domain-containing protein</fullName>
    </recommendedName>
</protein>
<feature type="transmembrane region" description="Helical" evidence="6">
    <location>
        <begin position="283"/>
        <end position="304"/>
    </location>
</feature>
<sequence length="553" mass="62607">MFHTSEPSYLSYLLLFIATFVVVSADNANITIPLNKTITLADKELYGDFVTIKSNSVIRLSLTDINKYVHFIIFQVHSHLYNVTLYNNTLTQNSFISGTNIGLYGKVKPPDTYYVINNNTIDIKLYISIHGYRSSDPIPGGCNLEFPLYISPFMYVKYTKDMISVDASSAQHPKDPDCLGVNKLITMKFYRLYLYERNFGEDSYFEGLRNMMTLAKIQENGDEVPQTLRMKFLRRLLGAYPGTGSIYVAVAYHILNNSVYSIYVPTHTYACSPLEGCEILDDITSQFFCAALFFIGLFICYFGHRFFTTEMFLVGMFSGILITYTIIPMWTDLDRPALLFASGMSGIFMGAIWLLFWWFYGIPVLSVFLSTMYLGYVLAAIVYYRAPAGPTIFENDGTFWTIFVVLMLLTAVSLSPVTYLSNILCCAFLGAYATVFALDHYIGSNLKYIVINTMRRAVVESFNNAVLAPPYQWRDAIATLLWVLLATSGFLFQHYHNRGKPPFPPPPRSISTRMPEPTSYGTIGNRGRRNVSVETGGDPTIVDYNTNERTPLL</sequence>
<feature type="signal peptide" evidence="7">
    <location>
        <begin position="1"/>
        <end position="25"/>
    </location>
</feature>
<dbReference type="Pfam" id="PF13886">
    <property type="entry name" value="TM7S3_TM198"/>
    <property type="match status" value="1"/>
</dbReference>
<dbReference type="OrthoDB" id="5967337at2759"/>
<name>A0A1E1WUM7_PECGO</name>
<feature type="transmembrane region" description="Helical" evidence="6">
    <location>
        <begin position="337"/>
        <end position="360"/>
    </location>
</feature>
<feature type="transmembrane region" description="Helical" evidence="6">
    <location>
        <begin position="476"/>
        <end position="492"/>
    </location>
</feature>
<keyword evidence="4 6" id="KW-0472">Membrane</keyword>
<feature type="compositionally biased region" description="Polar residues" evidence="5">
    <location>
        <begin position="543"/>
        <end position="553"/>
    </location>
</feature>
<feature type="transmembrane region" description="Helical" evidence="6">
    <location>
        <begin position="367"/>
        <end position="386"/>
    </location>
</feature>
<feature type="transmembrane region" description="Helical" evidence="6">
    <location>
        <begin position="311"/>
        <end position="331"/>
    </location>
</feature>
<evidence type="ECO:0000256" key="2">
    <source>
        <dbReference type="ARBA" id="ARBA00022692"/>
    </source>
</evidence>
<dbReference type="AlphaFoldDB" id="A0A1E1WUM7"/>
<evidence type="ECO:0000256" key="3">
    <source>
        <dbReference type="ARBA" id="ARBA00022989"/>
    </source>
</evidence>
<comment type="subcellular location">
    <subcellularLocation>
        <location evidence="1">Membrane</location>
        <topology evidence="1">Multi-pass membrane protein</topology>
    </subcellularLocation>
</comment>
<accession>A0A1E1WUM7</accession>
<dbReference type="InterPro" id="IPR025256">
    <property type="entry name" value="TM7S3/TM198-like_dom"/>
</dbReference>
<dbReference type="GO" id="GO:0005886">
    <property type="term" value="C:plasma membrane"/>
    <property type="evidence" value="ECO:0007669"/>
    <property type="project" value="TreeGrafter"/>
</dbReference>
<dbReference type="InterPro" id="IPR042502">
    <property type="entry name" value="TM7SF3"/>
</dbReference>
<reference evidence="9" key="1">
    <citation type="submission" date="2015-09" db="EMBL/GenBank/DDBJ databases">
        <title>De novo assembly of Pectinophora gossypiella (Pink Bollworm) gut transcriptome.</title>
        <authorList>
            <person name="Tassone E.E."/>
        </authorList>
    </citation>
    <scope>NUCLEOTIDE SEQUENCE</scope>
</reference>
<feature type="domain" description="TM7S3/TM198-like" evidence="8">
    <location>
        <begin position="289"/>
        <end position="494"/>
    </location>
</feature>